<reference evidence="1 2" key="1">
    <citation type="submission" date="2016-09" db="EMBL/GenBank/DDBJ databases">
        <authorList>
            <person name="Capua I."/>
            <person name="De Benedictis P."/>
            <person name="Joannis T."/>
            <person name="Lombin L.H."/>
            <person name="Cattoli G."/>
        </authorList>
    </citation>
    <scope>NUCLEOTIDE SEQUENCE [LARGE SCALE GENOMIC DNA]</scope>
    <source>
        <strain evidence="1 2">NRS-1</strain>
    </source>
</reference>
<dbReference type="Proteomes" id="UP000095601">
    <property type="component" value="Unassembled WGS sequence"/>
</dbReference>
<evidence type="ECO:0008006" key="3">
    <source>
        <dbReference type="Google" id="ProtNLM"/>
    </source>
</evidence>
<accession>A0A1E5UAZ6</accession>
<evidence type="ECO:0000313" key="1">
    <source>
        <dbReference type="EMBL" id="OEL10113.1"/>
    </source>
</evidence>
<dbReference type="OrthoDB" id="849114at2"/>
<proteinExistence type="predicted"/>
<name>A0A1E5UAZ6_9FLAO</name>
<protein>
    <recommendedName>
        <fullName evidence="3">DUF4292 domain-containing protein</fullName>
    </recommendedName>
</protein>
<dbReference type="EMBL" id="MKGI01000079">
    <property type="protein sequence ID" value="OEL10113.1"/>
    <property type="molecule type" value="Genomic_DNA"/>
</dbReference>
<dbReference type="InterPro" id="IPR025634">
    <property type="entry name" value="DUF4292"/>
</dbReference>
<dbReference type="KEGG" id="cnr:EB819_09515"/>
<dbReference type="Pfam" id="PF14125">
    <property type="entry name" value="DUF4292"/>
    <property type="match status" value="1"/>
</dbReference>
<dbReference type="PROSITE" id="PS51257">
    <property type="entry name" value="PROKAR_LIPOPROTEIN"/>
    <property type="match status" value="1"/>
</dbReference>
<evidence type="ECO:0000313" key="2">
    <source>
        <dbReference type="Proteomes" id="UP000095601"/>
    </source>
</evidence>
<organism evidence="1 2">
    <name type="scientific">Cloacibacterium normanense</name>
    <dbReference type="NCBI Taxonomy" id="237258"/>
    <lineage>
        <taxon>Bacteria</taxon>
        <taxon>Pseudomonadati</taxon>
        <taxon>Bacteroidota</taxon>
        <taxon>Flavobacteriia</taxon>
        <taxon>Flavobacteriales</taxon>
        <taxon>Weeksellaceae</taxon>
    </lineage>
</organism>
<keyword evidence="2" id="KW-1185">Reference proteome</keyword>
<dbReference type="STRING" id="237258.SAMN04489756_10378"/>
<sequence>MKNYILILISSLALLSCKARKTVEQTPAPVENVSSNKAFFEKITKKDAFESLKITSKVNAETDRFIPTIDGTFYIENNQKIWANFSFLFMSQARANITPAGIKAYEKINKTYIDSNFDYINNLLKVNFIDYSALQNLLLGKTFIPVNEKDYTFLQNENGYLLNSAKNQIITVNGKTSEYKTSLEYSHELALKKVFLQDIKNNNSLEVSYNDYEIFGSQKLPKSVKIIIKAQKTDQILIENTKFEFLKMETPFSIPTNYTKTEIK</sequence>
<gene>
    <name evidence="1" type="ORF">BHF72_0807</name>
</gene>
<dbReference type="PATRIC" id="fig|237258.4.peg.987"/>
<comment type="caution">
    <text evidence="1">The sequence shown here is derived from an EMBL/GenBank/DDBJ whole genome shotgun (WGS) entry which is preliminary data.</text>
</comment>
<dbReference type="RefSeq" id="WP_069800629.1">
    <property type="nucleotide sequence ID" value="NZ_CP034157.1"/>
</dbReference>
<dbReference type="AlphaFoldDB" id="A0A1E5UAZ6"/>